<dbReference type="GO" id="GO:0010468">
    <property type="term" value="P:regulation of gene expression"/>
    <property type="evidence" value="ECO:0007669"/>
    <property type="project" value="InterPro"/>
</dbReference>
<reference evidence="11" key="1">
    <citation type="submission" date="2022-11" db="UniProtKB">
        <authorList>
            <consortium name="WormBaseParasite"/>
        </authorList>
    </citation>
    <scope>IDENTIFICATION</scope>
</reference>
<dbReference type="PANTHER" id="PTHR21704">
    <property type="entry name" value="NIPPED-B-LIKE PROTEIN DELANGIN SCC2-RELATED"/>
    <property type="match status" value="1"/>
</dbReference>
<dbReference type="PANTHER" id="PTHR21704:SF18">
    <property type="entry name" value="NIPPED-B-LIKE PROTEIN"/>
    <property type="match status" value="1"/>
</dbReference>
<dbReference type="CDD" id="cd23958">
    <property type="entry name" value="SCC2"/>
    <property type="match status" value="1"/>
</dbReference>
<proteinExistence type="inferred from homology"/>
<comment type="similarity">
    <text evidence="2 6">Belongs to the SCC2/Nipped-B family.</text>
</comment>
<dbReference type="GO" id="GO:0090694">
    <property type="term" value="C:Scc2-Scc4 cohesin loading complex"/>
    <property type="evidence" value="ECO:0007669"/>
    <property type="project" value="TreeGrafter"/>
</dbReference>
<feature type="compositionally biased region" description="Basic and acidic residues" evidence="8">
    <location>
        <begin position="31"/>
        <end position="41"/>
    </location>
</feature>
<organism evidence="10 11">
    <name type="scientific">Acrobeloides nanus</name>
    <dbReference type="NCBI Taxonomy" id="290746"/>
    <lineage>
        <taxon>Eukaryota</taxon>
        <taxon>Metazoa</taxon>
        <taxon>Ecdysozoa</taxon>
        <taxon>Nematoda</taxon>
        <taxon>Chromadorea</taxon>
        <taxon>Rhabditida</taxon>
        <taxon>Tylenchina</taxon>
        <taxon>Cephalobomorpha</taxon>
        <taxon>Cephaloboidea</taxon>
        <taxon>Cephalobidae</taxon>
        <taxon>Acrobeloides</taxon>
    </lineage>
</organism>
<dbReference type="GO" id="GO:0003682">
    <property type="term" value="F:chromatin binding"/>
    <property type="evidence" value="ECO:0007669"/>
    <property type="project" value="TreeGrafter"/>
</dbReference>
<dbReference type="Pfam" id="PF12765">
    <property type="entry name" value="Cohesin_HEAT"/>
    <property type="match status" value="2"/>
</dbReference>
<dbReference type="InterPro" id="IPR011989">
    <property type="entry name" value="ARM-like"/>
</dbReference>
<evidence type="ECO:0000313" key="11">
    <source>
        <dbReference type="WBParaSite" id="ACRNAN_scaffold1481.g14683.t1"/>
    </source>
</evidence>
<evidence type="ECO:0000256" key="2">
    <source>
        <dbReference type="ARBA" id="ARBA00009252"/>
    </source>
</evidence>
<evidence type="ECO:0000256" key="3">
    <source>
        <dbReference type="ARBA" id="ARBA00022737"/>
    </source>
</evidence>
<dbReference type="GO" id="GO:0061775">
    <property type="term" value="F:cohesin loader activity"/>
    <property type="evidence" value="ECO:0007669"/>
    <property type="project" value="InterPro"/>
</dbReference>
<protein>
    <recommendedName>
        <fullName evidence="6">Nipped-B protein</fullName>
    </recommendedName>
</protein>
<dbReference type="GO" id="GO:0071169">
    <property type="term" value="P:establishment of protein localization to chromatin"/>
    <property type="evidence" value="ECO:0007669"/>
    <property type="project" value="TreeGrafter"/>
</dbReference>
<dbReference type="WBParaSite" id="ACRNAN_scaffold1481.g14683.t1">
    <property type="protein sequence ID" value="ACRNAN_scaffold1481.g14683.t1"/>
    <property type="gene ID" value="ACRNAN_scaffold1481.g14683"/>
</dbReference>
<evidence type="ECO:0000259" key="9">
    <source>
        <dbReference type="Pfam" id="PF12830"/>
    </source>
</evidence>
<dbReference type="GO" id="GO:0034087">
    <property type="term" value="P:establishment of mitotic sister chromatid cohesion"/>
    <property type="evidence" value="ECO:0007669"/>
    <property type="project" value="TreeGrafter"/>
</dbReference>
<feature type="region of interest" description="Disordered" evidence="8">
    <location>
        <begin position="31"/>
        <end position="115"/>
    </location>
</feature>
<evidence type="ECO:0000256" key="7">
    <source>
        <dbReference type="SAM" id="Coils"/>
    </source>
</evidence>
<dbReference type="Pfam" id="PF12830">
    <property type="entry name" value="Nipped-B_C"/>
    <property type="match status" value="1"/>
</dbReference>
<dbReference type="SUPFAM" id="SSF48371">
    <property type="entry name" value="ARM repeat"/>
    <property type="match status" value="2"/>
</dbReference>
<feature type="domain" description="Sister chromatid cohesion C-terminal" evidence="9">
    <location>
        <begin position="1286"/>
        <end position="1484"/>
    </location>
</feature>
<evidence type="ECO:0000256" key="5">
    <source>
        <dbReference type="ARBA" id="ARBA00023306"/>
    </source>
</evidence>
<evidence type="ECO:0000256" key="4">
    <source>
        <dbReference type="ARBA" id="ARBA00023242"/>
    </source>
</evidence>
<evidence type="ECO:0000313" key="10">
    <source>
        <dbReference type="Proteomes" id="UP000887540"/>
    </source>
</evidence>
<feature type="region of interest" description="Disordered" evidence="8">
    <location>
        <begin position="1636"/>
        <end position="1666"/>
    </location>
</feature>
<dbReference type="InterPro" id="IPR026003">
    <property type="entry name" value="Cohesin_HEAT"/>
</dbReference>
<evidence type="ECO:0000256" key="8">
    <source>
        <dbReference type="SAM" id="MobiDB-lite"/>
    </source>
</evidence>
<sequence length="1666" mass="191178">MIGSTHSRFLPNIEVIIEKCPVILAITEEMHSRDSQEKEIPESMDIEGPSTSTDEPEPKFFDRGSKKSRKRHRKDSDSEMNRPPTPTEVIQQREVEWSERQRQRQEKHRRRQTESDADYWNNDVLAENESIVKFGNLIDQIFEQVEDMDVLQSEEAGVLTDRVQLEELRIEGQKLKAWRKLNKFNTDRLIKLLTLLEKSISDVLSEDGSLIVSYITNEADDESDETYRELINERLVRAADAACTALTIMTAPRMPKQVLIEDTIERAVQMCKQFLQHIVYPSSDVVCRTGSKAKRVSDDRVKKRKSAFDSSVTSQMIYTRMAELISCFSELVRFQNLNETVIIQLCTLATGPFFVDNIGEIQMQSIKLISTIFSRYAGMRKSILQDLLNSLHRLPSMKNQKNCYRLSNADTIHNFTVLILQLVQSIVKVSHEFEFALSRLPIKKRTSDEENDEQNDILPEDTAVIDSYEEAQKMAAFFLGGFLTKCTAKSEDDYRRLFEQFLRDLLASLYRPEWPVAEMMLTILGNLLVKYYRSKMEISLRVASLEYLGTITARLRKDKVSAMNDANSTFEKTRLDLVVKGILFDEQVDQTKTLDEIDTSNLSSSDKMRKIEQALIDYIIGSRGDGDVSVEYAIMFYVGEWYKETVEDMEMAKERHRQFTQEDHPEKEVRKHERKLQKLMEKGENMKSFVLSLADKKHLKKRHQYIMKTGNIMIDSDALWAVKYLASKREFSQSFNNYLKMILYGVQLEPAVQLRTKAMKCLTQIIEADHEVLLMADVHNAVQARMTDTNVAVREATIELIGKYLVSRPDLLNKYYTILMERIKDTGVAVRKRVIRILREIVEKQPDIDKVPEILARIIRRITDEEGIKKLCIETFQNIWFVPVNERSSELLLKKVTTMADTIEVCVSENMSEYFETLVGAILKNNSDKSAIHACRQIVDCLIDNILTLDSKVVDEGQKFENANSETNSTVTRTSLGRLLASLTTLSAFCKIRPELMVKHAEVLLPYLSTISSSSSSELQVLNQVINMLERVVPLMDHPSDTFLSTLDERLGLLIRDKGMVIIASAVACMSASFKKWRKPKPAICEIFLLYLKYLNNVRSKIEAMPTYKLPEAKKPTIMRFLYTLGLSIRHFNFDEILVDDEEAKASAKSLDSAALKGSIPAGDDDSNNGSENRIFCNLVYSILLFNSRSSDSGIRLKALTALGNMTAEYTDFLTRQEIRNMYIFCLQAEEPSYLPNKIQVLKNLSMFLQSEEQKAIKTNEQMQQLKNKEAEDLKEMELHTSGLSAAIIQIYWNPVMNCYFHPQEEVRTSVVQVVWQTLQQGLVTPGSSIPTLISMSTDSLPNIRTKVENLLKEIDTKYAGMVPSKAVIGVRMSFRLQKYIKRDSNKIIRGIRQCEHSAGATLDQNGLPKSVNDGQAILGGLYSMLRMNRQQRRSFLSALLRLFSENSTEKLGLEEWVFVADNLAMFPYQVLDEPLYVIHQAELITSTTGQDILSGLKQLLLPRRISQTGQPEDDDEEFTSEIIYRRLPEDKSKIYELMRKSHACFLLLYIKTFLMKLYGFNESKVQEYSPSEAAKVYEKPVTRKNVSVFNPEMTLQELLPGVIATRDTIEGHINLSQQIVYFRNMLLSLDKMDYDEDEEEMDQESSTLLEKTDVNNETAEPIEEE</sequence>
<dbReference type="InterPro" id="IPR024986">
    <property type="entry name" value="Nipped-B_C"/>
</dbReference>
<dbReference type="Gene3D" id="1.25.10.10">
    <property type="entry name" value="Leucine-rich Repeat Variant"/>
    <property type="match status" value="1"/>
</dbReference>
<evidence type="ECO:0000256" key="6">
    <source>
        <dbReference type="RuleBase" id="RU364107"/>
    </source>
</evidence>
<keyword evidence="4 6" id="KW-0539">Nucleus</keyword>
<feature type="compositionally biased region" description="Basic and acidic residues" evidence="8">
    <location>
        <begin position="91"/>
        <end position="104"/>
    </location>
</feature>
<keyword evidence="7" id="KW-0175">Coiled coil</keyword>
<dbReference type="InterPro" id="IPR016024">
    <property type="entry name" value="ARM-type_fold"/>
</dbReference>
<dbReference type="InterPro" id="IPR033031">
    <property type="entry name" value="Scc2/Nipped-B"/>
</dbReference>
<dbReference type="GO" id="GO:0140588">
    <property type="term" value="P:chromatin looping"/>
    <property type="evidence" value="ECO:0007669"/>
    <property type="project" value="InterPro"/>
</dbReference>
<feature type="coiled-coil region" evidence="7">
    <location>
        <begin position="1249"/>
        <end position="1280"/>
    </location>
</feature>
<name>A0A914CVI9_9BILA</name>
<keyword evidence="5 6" id="KW-0131">Cell cycle</keyword>
<feature type="compositionally biased region" description="Basic and acidic residues" evidence="8">
    <location>
        <begin position="56"/>
        <end position="65"/>
    </location>
</feature>
<accession>A0A914CVI9</accession>
<keyword evidence="10" id="KW-1185">Reference proteome</keyword>
<dbReference type="GO" id="GO:1990414">
    <property type="term" value="P:replication-born double-strand break repair via sister chromatid exchange"/>
    <property type="evidence" value="ECO:0007669"/>
    <property type="project" value="TreeGrafter"/>
</dbReference>
<evidence type="ECO:0000256" key="1">
    <source>
        <dbReference type="ARBA" id="ARBA00004123"/>
    </source>
</evidence>
<dbReference type="Proteomes" id="UP000887540">
    <property type="component" value="Unplaced"/>
</dbReference>
<keyword evidence="3 6" id="KW-0677">Repeat</keyword>
<comment type="subcellular location">
    <subcellularLocation>
        <location evidence="1 6">Nucleus</location>
    </subcellularLocation>
</comment>